<name>A0A1H9HD27_9LACT</name>
<dbReference type="Pfam" id="PF04087">
    <property type="entry name" value="DUF389"/>
    <property type="match status" value="1"/>
</dbReference>
<evidence type="ECO:0000313" key="2">
    <source>
        <dbReference type="EMBL" id="SEQ60219.1"/>
    </source>
</evidence>
<feature type="transmembrane region" description="Helical" evidence="1">
    <location>
        <begin position="154"/>
        <end position="176"/>
    </location>
</feature>
<dbReference type="InterPro" id="IPR005240">
    <property type="entry name" value="DUF389"/>
</dbReference>
<proteinExistence type="predicted"/>
<organism evidence="2 3">
    <name type="scientific">Granulicatella balaenopterae</name>
    <dbReference type="NCBI Taxonomy" id="137733"/>
    <lineage>
        <taxon>Bacteria</taxon>
        <taxon>Bacillati</taxon>
        <taxon>Bacillota</taxon>
        <taxon>Bacilli</taxon>
        <taxon>Lactobacillales</taxon>
        <taxon>Carnobacteriaceae</taxon>
        <taxon>Granulicatella</taxon>
    </lineage>
</organism>
<keyword evidence="1" id="KW-0812">Transmembrane</keyword>
<dbReference type="RefSeq" id="WP_177159477.1">
    <property type="nucleotide sequence ID" value="NZ_FOGF01000002.1"/>
</dbReference>
<reference evidence="2 3" key="1">
    <citation type="submission" date="2016-10" db="EMBL/GenBank/DDBJ databases">
        <authorList>
            <person name="de Groot N.N."/>
        </authorList>
    </citation>
    <scope>NUCLEOTIDE SEQUENCE [LARGE SCALE GENOMIC DNA]</scope>
    <source>
        <strain evidence="2 3">DSM 15827</strain>
    </source>
</reference>
<dbReference type="EMBL" id="FOGF01000002">
    <property type="protein sequence ID" value="SEQ60219.1"/>
    <property type="molecule type" value="Genomic_DNA"/>
</dbReference>
<dbReference type="PANTHER" id="PTHR20992">
    <property type="entry name" value="AT15442P-RELATED"/>
    <property type="match status" value="1"/>
</dbReference>
<keyword evidence="1" id="KW-0472">Membrane</keyword>
<dbReference type="PANTHER" id="PTHR20992:SF9">
    <property type="entry name" value="AT15442P-RELATED"/>
    <property type="match status" value="1"/>
</dbReference>
<feature type="transmembrane region" description="Helical" evidence="1">
    <location>
        <begin position="122"/>
        <end position="142"/>
    </location>
</feature>
<feature type="transmembrane region" description="Helical" evidence="1">
    <location>
        <begin position="228"/>
        <end position="247"/>
    </location>
</feature>
<dbReference type="AlphaFoldDB" id="A0A1H9HD27"/>
<keyword evidence="1" id="KW-1133">Transmembrane helix</keyword>
<feature type="transmembrane region" description="Helical" evidence="1">
    <location>
        <begin position="56"/>
        <end position="77"/>
    </location>
</feature>
<sequence>MKNQLKIMLSVTEDKASNEEIKTRIFTGGQVTGTNLSVLLLAMLIASVGLNVDSTPVVIGAMLISPLMGSLLALAYSTVTGDIQRFSNFFTGLLFQVGLSILVSALYFYISPLKTVTNELSARVSPTFYDVIIAFCGGLAGIIGSTRKEKANNIVPGVAIATALMPPLCTMGFAIANGHRRMFLASGYLFLVNAYFIYLSASLVLNLYQLPKSKELSVEEVKAIKFMMIRNTIIILIPSLIFGYRMIVG</sequence>
<evidence type="ECO:0000256" key="1">
    <source>
        <dbReference type="SAM" id="Phobius"/>
    </source>
</evidence>
<evidence type="ECO:0000313" key="3">
    <source>
        <dbReference type="Proteomes" id="UP000198556"/>
    </source>
</evidence>
<dbReference type="STRING" id="137733.SAMN05421767_10265"/>
<protein>
    <submittedName>
        <fullName evidence="2">Uncharacterized hydrophobic domain-containing protein</fullName>
    </submittedName>
</protein>
<keyword evidence="3" id="KW-1185">Reference proteome</keyword>
<accession>A0A1H9HD27</accession>
<gene>
    <name evidence="2" type="ORF">SAMN05421767_10265</name>
</gene>
<feature type="transmembrane region" description="Helical" evidence="1">
    <location>
        <begin position="31"/>
        <end position="50"/>
    </location>
</feature>
<feature type="transmembrane region" description="Helical" evidence="1">
    <location>
        <begin position="89"/>
        <end position="110"/>
    </location>
</feature>
<dbReference type="Proteomes" id="UP000198556">
    <property type="component" value="Unassembled WGS sequence"/>
</dbReference>
<feature type="transmembrane region" description="Helical" evidence="1">
    <location>
        <begin position="188"/>
        <end position="208"/>
    </location>
</feature>